<comment type="caution">
    <text evidence="2">The sequence shown here is derived from an EMBL/GenBank/DDBJ whole genome shotgun (WGS) entry which is preliminary data.</text>
</comment>
<evidence type="ECO:0000313" key="2">
    <source>
        <dbReference type="EMBL" id="MFC4825062.1"/>
    </source>
</evidence>
<keyword evidence="3" id="KW-1185">Reference proteome</keyword>
<sequence>MGDIPQPSLDPYAPGDTVRVYLSPDDRDSSLHDVTVEIIDVFTDSLDKETGREMDRYSYRVRRVDNQEVVGVQFRHRDLVPANAE</sequence>
<organism evidence="2 3">
    <name type="scientific">Halorussus aquaticus</name>
    <dbReference type="NCBI Taxonomy" id="2953748"/>
    <lineage>
        <taxon>Archaea</taxon>
        <taxon>Methanobacteriati</taxon>
        <taxon>Methanobacteriota</taxon>
        <taxon>Stenosarchaea group</taxon>
        <taxon>Halobacteria</taxon>
        <taxon>Halobacteriales</taxon>
        <taxon>Haladaptataceae</taxon>
        <taxon>Halorussus</taxon>
    </lineage>
</organism>
<dbReference type="Pfam" id="PF26460">
    <property type="entry name" value="DUF8139"/>
    <property type="match status" value="1"/>
</dbReference>
<proteinExistence type="predicted"/>
<dbReference type="Proteomes" id="UP001595945">
    <property type="component" value="Unassembled WGS sequence"/>
</dbReference>
<dbReference type="AlphaFoldDB" id="A0ABD5Q2W1"/>
<reference evidence="2 3" key="1">
    <citation type="journal article" date="2019" name="Int. J. Syst. Evol. Microbiol.">
        <title>The Global Catalogue of Microorganisms (GCM) 10K type strain sequencing project: providing services to taxonomists for standard genome sequencing and annotation.</title>
        <authorList>
            <consortium name="The Broad Institute Genomics Platform"/>
            <consortium name="The Broad Institute Genome Sequencing Center for Infectious Disease"/>
            <person name="Wu L."/>
            <person name="Ma J."/>
        </authorList>
    </citation>
    <scope>NUCLEOTIDE SEQUENCE [LARGE SCALE GENOMIC DNA]</scope>
    <source>
        <strain evidence="2 3">XZYJ18</strain>
    </source>
</reference>
<dbReference type="GeneID" id="73044235"/>
<dbReference type="RefSeq" id="WP_254269233.1">
    <property type="nucleotide sequence ID" value="NZ_CP100400.1"/>
</dbReference>
<dbReference type="InterPro" id="IPR058452">
    <property type="entry name" value="DUF8139"/>
</dbReference>
<gene>
    <name evidence="2" type="ORF">ACFO9K_12410</name>
</gene>
<accession>A0ABD5Q2W1</accession>
<feature type="domain" description="DUF8139" evidence="1">
    <location>
        <begin position="10"/>
        <end position="83"/>
    </location>
</feature>
<dbReference type="EMBL" id="JBHSHT010000001">
    <property type="protein sequence ID" value="MFC4825062.1"/>
    <property type="molecule type" value="Genomic_DNA"/>
</dbReference>
<protein>
    <recommendedName>
        <fullName evidence="1">DUF8139 domain-containing protein</fullName>
    </recommendedName>
</protein>
<name>A0ABD5Q2W1_9EURY</name>
<evidence type="ECO:0000313" key="3">
    <source>
        <dbReference type="Proteomes" id="UP001595945"/>
    </source>
</evidence>
<evidence type="ECO:0000259" key="1">
    <source>
        <dbReference type="Pfam" id="PF26460"/>
    </source>
</evidence>